<dbReference type="OrthoDB" id="10264738at2759"/>
<keyword evidence="1" id="KW-0479">Metal-binding</keyword>
<evidence type="ECO:0000313" key="6">
    <source>
        <dbReference type="EMBL" id="RKO91568.1"/>
    </source>
</evidence>
<evidence type="ECO:0000256" key="3">
    <source>
        <dbReference type="ARBA" id="ARBA00022912"/>
    </source>
</evidence>
<comment type="similarity">
    <text evidence="4">Belongs to the PP2C family.</text>
</comment>
<organism evidence="6 7">
    <name type="scientific">Blyttiomyces helicus</name>
    <dbReference type="NCBI Taxonomy" id="388810"/>
    <lineage>
        <taxon>Eukaryota</taxon>
        <taxon>Fungi</taxon>
        <taxon>Fungi incertae sedis</taxon>
        <taxon>Chytridiomycota</taxon>
        <taxon>Chytridiomycota incertae sedis</taxon>
        <taxon>Chytridiomycetes</taxon>
        <taxon>Chytridiomycetes incertae sedis</taxon>
        <taxon>Blyttiomyces</taxon>
    </lineage>
</organism>
<keyword evidence="2 4" id="KW-0378">Hydrolase</keyword>
<gene>
    <name evidence="6" type="ORF">BDK51DRAFT_24757</name>
</gene>
<dbReference type="SUPFAM" id="SSF81606">
    <property type="entry name" value="PP2C-like"/>
    <property type="match status" value="1"/>
</dbReference>
<protein>
    <submittedName>
        <fullName evidence="6">Phosphatase 2C-like domain-containing protein</fullName>
    </submittedName>
</protein>
<dbReference type="InterPro" id="IPR001932">
    <property type="entry name" value="PPM-type_phosphatase-like_dom"/>
</dbReference>
<proteinExistence type="inferred from homology"/>
<feature type="domain" description="PPM-type phosphatase" evidence="5">
    <location>
        <begin position="5"/>
        <end position="282"/>
    </location>
</feature>
<dbReference type="SMART" id="SM00332">
    <property type="entry name" value="PP2Cc"/>
    <property type="match status" value="1"/>
</dbReference>
<dbReference type="Gene3D" id="3.60.40.10">
    <property type="entry name" value="PPM-type phosphatase domain"/>
    <property type="match status" value="1"/>
</dbReference>
<sequence length="285" mass="29668">MPSFTYAASSDRGRRPTQQDAWVVHENILPDGSPSGACLFAVFDGHGSDGGKVAAFAQKQFPTAIASLHAAFTADPVEAIKTAFAQVSQALTDDASIDTYLSGTTVAMALLFKGSLVVAHLGDSRVVLGRKKAGGDEVEAVQLTQDHNCANKTELERVLSKGARVEQLMAGAEKEGPLRIFKGTLPYPGLVVTRALGDAVASRLGVLDTPEVNVYPLTPSDKFLIVGSDGVWDGLSSSDAVAVVSRVGADPGKATKELTTLALAGMDKVNVDDNSTNIVVVFGGP</sequence>
<dbReference type="PROSITE" id="PS51746">
    <property type="entry name" value="PPM_2"/>
    <property type="match status" value="1"/>
</dbReference>
<evidence type="ECO:0000256" key="1">
    <source>
        <dbReference type="ARBA" id="ARBA00022723"/>
    </source>
</evidence>
<evidence type="ECO:0000256" key="4">
    <source>
        <dbReference type="RuleBase" id="RU003465"/>
    </source>
</evidence>
<evidence type="ECO:0000313" key="7">
    <source>
        <dbReference type="Proteomes" id="UP000269721"/>
    </source>
</evidence>
<keyword evidence="7" id="KW-1185">Reference proteome</keyword>
<dbReference type="InterPro" id="IPR036457">
    <property type="entry name" value="PPM-type-like_dom_sf"/>
</dbReference>
<dbReference type="InterPro" id="IPR000222">
    <property type="entry name" value="PP2C_BS"/>
</dbReference>
<name>A0A4P9WJA6_9FUNG</name>
<dbReference type="CDD" id="cd00143">
    <property type="entry name" value="PP2Cc"/>
    <property type="match status" value="1"/>
</dbReference>
<reference evidence="7" key="1">
    <citation type="journal article" date="2018" name="Nat. Microbiol.">
        <title>Leveraging single-cell genomics to expand the fungal tree of life.</title>
        <authorList>
            <person name="Ahrendt S.R."/>
            <person name="Quandt C.A."/>
            <person name="Ciobanu D."/>
            <person name="Clum A."/>
            <person name="Salamov A."/>
            <person name="Andreopoulos B."/>
            <person name="Cheng J.F."/>
            <person name="Woyke T."/>
            <person name="Pelin A."/>
            <person name="Henrissat B."/>
            <person name="Reynolds N.K."/>
            <person name="Benny G.L."/>
            <person name="Smith M.E."/>
            <person name="James T.Y."/>
            <person name="Grigoriev I.V."/>
        </authorList>
    </citation>
    <scope>NUCLEOTIDE SEQUENCE [LARGE SCALE GENOMIC DNA]</scope>
</reference>
<dbReference type="AlphaFoldDB" id="A0A4P9WJA6"/>
<dbReference type="Proteomes" id="UP000269721">
    <property type="component" value="Unassembled WGS sequence"/>
</dbReference>
<dbReference type="PROSITE" id="PS01032">
    <property type="entry name" value="PPM_1"/>
    <property type="match status" value="1"/>
</dbReference>
<keyword evidence="3 4" id="KW-0904">Protein phosphatase</keyword>
<dbReference type="InterPro" id="IPR015655">
    <property type="entry name" value="PP2C"/>
</dbReference>
<dbReference type="EMBL" id="KZ995008">
    <property type="protein sequence ID" value="RKO91568.1"/>
    <property type="molecule type" value="Genomic_DNA"/>
</dbReference>
<dbReference type="Pfam" id="PF00481">
    <property type="entry name" value="PP2C"/>
    <property type="match status" value="1"/>
</dbReference>
<dbReference type="GO" id="GO:0004722">
    <property type="term" value="F:protein serine/threonine phosphatase activity"/>
    <property type="evidence" value="ECO:0007669"/>
    <property type="project" value="InterPro"/>
</dbReference>
<dbReference type="GO" id="GO:0046872">
    <property type="term" value="F:metal ion binding"/>
    <property type="evidence" value="ECO:0007669"/>
    <property type="project" value="UniProtKB-KW"/>
</dbReference>
<accession>A0A4P9WJA6</accession>
<dbReference type="PANTHER" id="PTHR47992">
    <property type="entry name" value="PROTEIN PHOSPHATASE"/>
    <property type="match status" value="1"/>
</dbReference>
<evidence type="ECO:0000256" key="2">
    <source>
        <dbReference type="ARBA" id="ARBA00022801"/>
    </source>
</evidence>
<evidence type="ECO:0000259" key="5">
    <source>
        <dbReference type="PROSITE" id="PS51746"/>
    </source>
</evidence>